<accession>A0AAE3JGN5</accession>
<evidence type="ECO:0000313" key="2">
    <source>
        <dbReference type="EMBL" id="MCC2231952.1"/>
    </source>
</evidence>
<dbReference type="Proteomes" id="UP001198182">
    <property type="component" value="Unassembled WGS sequence"/>
</dbReference>
<gene>
    <name evidence="2" type="ORF">LKD81_13260</name>
</gene>
<reference evidence="2" key="1">
    <citation type="submission" date="2021-10" db="EMBL/GenBank/DDBJ databases">
        <title>Anaerobic single-cell dispensing facilitates the cultivation of human gut bacteria.</title>
        <authorList>
            <person name="Afrizal A."/>
        </authorList>
    </citation>
    <scope>NUCLEOTIDE SEQUENCE</scope>
    <source>
        <strain evidence="2">CLA-AA-H215</strain>
    </source>
</reference>
<evidence type="ECO:0000313" key="3">
    <source>
        <dbReference type="Proteomes" id="UP001198182"/>
    </source>
</evidence>
<organism evidence="2 3">
    <name type="scientific">Hominifimenecus microfluidus</name>
    <dbReference type="NCBI Taxonomy" id="2885348"/>
    <lineage>
        <taxon>Bacteria</taxon>
        <taxon>Bacillati</taxon>
        <taxon>Bacillota</taxon>
        <taxon>Clostridia</taxon>
        <taxon>Lachnospirales</taxon>
        <taxon>Lachnospiraceae</taxon>
        <taxon>Hominifimenecus</taxon>
    </lineage>
</organism>
<sequence length="169" mass="19136">MQITQIKEDISISYISALCASAGISYDIIRHDDDSTDGILKKQIFREDGCRYNAELRVQLKCTSSTSQYTDNGNTITYRLKAKNYNDLCSLSTTPIILGLLVLPEDRNEWVKWSPEELLLKGCMYWASFSGQSESENTGTVSISIDKANVINNFTLCDILDKIAREEWE</sequence>
<dbReference type="RefSeq" id="WP_308454438.1">
    <property type="nucleotide sequence ID" value="NZ_JAJEQR010000045.1"/>
</dbReference>
<dbReference type="AlphaFoldDB" id="A0AAE3JGN5"/>
<protein>
    <submittedName>
        <fullName evidence="2">DUF4365 domain-containing protein</fullName>
    </submittedName>
</protein>
<dbReference type="Pfam" id="PF14280">
    <property type="entry name" value="DUF4365"/>
    <property type="match status" value="1"/>
</dbReference>
<comment type="caution">
    <text evidence="2">The sequence shown here is derived from an EMBL/GenBank/DDBJ whole genome shotgun (WGS) entry which is preliminary data.</text>
</comment>
<evidence type="ECO:0000259" key="1">
    <source>
        <dbReference type="Pfam" id="PF14280"/>
    </source>
</evidence>
<dbReference type="InterPro" id="IPR025375">
    <property type="entry name" value="DUF4365"/>
</dbReference>
<proteinExistence type="predicted"/>
<dbReference type="EMBL" id="JAJEQR010000045">
    <property type="protein sequence ID" value="MCC2231952.1"/>
    <property type="molecule type" value="Genomic_DNA"/>
</dbReference>
<feature type="domain" description="DUF4365" evidence="1">
    <location>
        <begin position="8"/>
        <end position="162"/>
    </location>
</feature>
<name>A0AAE3JGN5_9FIRM</name>
<keyword evidence="3" id="KW-1185">Reference proteome</keyword>